<dbReference type="GO" id="GO:0051301">
    <property type="term" value="P:cell division"/>
    <property type="evidence" value="ECO:0007669"/>
    <property type="project" value="UniProtKB-KW"/>
</dbReference>
<keyword evidence="3" id="KW-0133">Cell shape</keyword>
<dbReference type="GO" id="GO:0008360">
    <property type="term" value="P:regulation of cell shape"/>
    <property type="evidence" value="ECO:0007669"/>
    <property type="project" value="UniProtKB-KW"/>
</dbReference>
<reference evidence="7 8" key="1">
    <citation type="submission" date="2016-09" db="EMBL/GenBank/DDBJ databases">
        <title>Desulfuribacillus arsenicus sp. nov., an obligately anaerobic, dissimilatory arsenic- and antimonate-reducing bacterium isolated from anoxic sediments.</title>
        <authorList>
            <person name="Abin C.A."/>
            <person name="Hollibaugh J.T."/>
        </authorList>
    </citation>
    <scope>NUCLEOTIDE SEQUENCE [LARGE SCALE GENOMIC DNA]</scope>
    <source>
        <strain evidence="7 8">MLFW-2</strain>
    </source>
</reference>
<keyword evidence="2 6" id="KW-0812">Transmembrane</keyword>
<feature type="transmembrane region" description="Helical" evidence="6">
    <location>
        <begin position="171"/>
        <end position="196"/>
    </location>
</feature>
<dbReference type="EMBL" id="MJAT01000001">
    <property type="protein sequence ID" value="OEH86840.1"/>
    <property type="molecule type" value="Genomic_DNA"/>
</dbReference>
<sequence>MDLGHNKEIQNYISKVCTQVRFHDVHQDVKLELEAHIQEIIEEYSKQGFSEKQAVKQALVQMGDADIVGKQLDLVHKPKPDWTILVLSFLFVSMGLLAMYLIQKQSLLTYDIKLFEKSLLYSLMSLIAIIGLYYIDYRKLERFSKHIYLGTFIILIFTVFWGIQLNGSKSWLIIGPFSVNFVAVSPFLFIAALSGIFNKWDWRNHFKLLQGLALFAMPLILILIAPSISTGAIYVVAGIVLMIVSGAKLKQILLIPGSIMAMLILFIMTEPHRLNRLFTFLNPESDPSGSGWLNIQLSEIISHSGLLGQGLTFNPQIIPELHTDFVFAFITYTFGWIASILLITFVVIFLVRIGGIARQVKSNYGKLLISGFLPILVIQFLWNIFMNLGLAPLTTVGLPFISYGGSQLIINAALVGIISSIYRRKNISQNYSLS</sequence>
<dbReference type="InterPro" id="IPR001182">
    <property type="entry name" value="FtsW/RodA"/>
</dbReference>
<name>A0A1E5L9L7_9FIRM</name>
<keyword evidence="5 6" id="KW-0472">Membrane</keyword>
<feature type="transmembrane region" description="Helical" evidence="6">
    <location>
        <begin position="118"/>
        <end position="135"/>
    </location>
</feature>
<accession>A0A1E5L9L7</accession>
<dbReference type="PANTHER" id="PTHR30474">
    <property type="entry name" value="CELL CYCLE PROTEIN"/>
    <property type="match status" value="1"/>
</dbReference>
<keyword evidence="8" id="KW-1185">Reference proteome</keyword>
<dbReference type="GO" id="GO:0032153">
    <property type="term" value="C:cell division site"/>
    <property type="evidence" value="ECO:0007669"/>
    <property type="project" value="TreeGrafter"/>
</dbReference>
<dbReference type="GO" id="GO:0015648">
    <property type="term" value="F:lipid-linked peptidoglycan transporter activity"/>
    <property type="evidence" value="ECO:0007669"/>
    <property type="project" value="TreeGrafter"/>
</dbReference>
<evidence type="ECO:0000256" key="4">
    <source>
        <dbReference type="ARBA" id="ARBA00022989"/>
    </source>
</evidence>
<keyword evidence="7" id="KW-0131">Cell cycle</keyword>
<evidence type="ECO:0000313" key="8">
    <source>
        <dbReference type="Proteomes" id="UP000095255"/>
    </source>
</evidence>
<dbReference type="OrthoDB" id="2192428at2"/>
<dbReference type="RefSeq" id="WP_069700718.1">
    <property type="nucleotide sequence ID" value="NZ_MJAT01000001.1"/>
</dbReference>
<dbReference type="Proteomes" id="UP000095255">
    <property type="component" value="Unassembled WGS sequence"/>
</dbReference>
<feature type="transmembrane region" description="Helical" evidence="6">
    <location>
        <begin position="82"/>
        <end position="102"/>
    </location>
</feature>
<dbReference type="NCBIfam" id="NF038403">
    <property type="entry name" value="perm_prefix_1"/>
    <property type="match status" value="1"/>
</dbReference>
<evidence type="ECO:0000256" key="3">
    <source>
        <dbReference type="ARBA" id="ARBA00022960"/>
    </source>
</evidence>
<protein>
    <submittedName>
        <fullName evidence="7">Cell division protein</fullName>
    </submittedName>
</protein>
<comment type="subcellular location">
    <subcellularLocation>
        <location evidence="1">Membrane</location>
        <topology evidence="1">Multi-pass membrane protein</topology>
    </subcellularLocation>
</comment>
<evidence type="ECO:0000256" key="2">
    <source>
        <dbReference type="ARBA" id="ARBA00022692"/>
    </source>
</evidence>
<dbReference type="PANTHER" id="PTHR30474:SF1">
    <property type="entry name" value="PEPTIDOGLYCAN GLYCOSYLTRANSFERASE MRDB"/>
    <property type="match status" value="1"/>
</dbReference>
<evidence type="ECO:0000256" key="5">
    <source>
        <dbReference type="ARBA" id="ARBA00023136"/>
    </source>
</evidence>
<feature type="transmembrane region" description="Helical" evidence="6">
    <location>
        <begin position="147"/>
        <end position="165"/>
    </location>
</feature>
<dbReference type="GO" id="GO:0005886">
    <property type="term" value="C:plasma membrane"/>
    <property type="evidence" value="ECO:0007669"/>
    <property type="project" value="TreeGrafter"/>
</dbReference>
<dbReference type="AlphaFoldDB" id="A0A1E5L9L7"/>
<proteinExistence type="predicted"/>
<evidence type="ECO:0000313" key="7">
    <source>
        <dbReference type="EMBL" id="OEH86840.1"/>
    </source>
</evidence>
<feature type="transmembrane region" description="Helical" evidence="6">
    <location>
        <begin position="231"/>
        <end position="247"/>
    </location>
</feature>
<keyword evidence="7" id="KW-0132">Cell division</keyword>
<organism evidence="7 8">
    <name type="scientific">Desulfuribacillus stibiiarsenatis</name>
    <dbReference type="NCBI Taxonomy" id="1390249"/>
    <lineage>
        <taxon>Bacteria</taxon>
        <taxon>Bacillati</taxon>
        <taxon>Bacillota</taxon>
        <taxon>Desulfuribacillia</taxon>
        <taxon>Desulfuribacillales</taxon>
        <taxon>Desulfuribacillaceae</taxon>
        <taxon>Desulfuribacillus</taxon>
    </lineage>
</organism>
<feature type="transmembrane region" description="Helical" evidence="6">
    <location>
        <begin position="363"/>
        <end position="385"/>
    </location>
</feature>
<evidence type="ECO:0000256" key="6">
    <source>
        <dbReference type="SAM" id="Phobius"/>
    </source>
</evidence>
<feature type="transmembrane region" description="Helical" evidence="6">
    <location>
        <begin position="325"/>
        <end position="351"/>
    </location>
</feature>
<comment type="caution">
    <text evidence="7">The sequence shown here is derived from an EMBL/GenBank/DDBJ whole genome shotgun (WGS) entry which is preliminary data.</text>
</comment>
<dbReference type="InterPro" id="IPR047928">
    <property type="entry name" value="Perm_prefix_1"/>
</dbReference>
<gene>
    <name evidence="7" type="ORF">BHU72_00815</name>
</gene>
<feature type="transmembrane region" description="Helical" evidence="6">
    <location>
        <begin position="208"/>
        <end position="225"/>
    </location>
</feature>
<dbReference type="STRING" id="1390249.BHU72_00815"/>
<feature type="transmembrane region" description="Helical" evidence="6">
    <location>
        <begin position="400"/>
        <end position="422"/>
    </location>
</feature>
<evidence type="ECO:0000256" key="1">
    <source>
        <dbReference type="ARBA" id="ARBA00004141"/>
    </source>
</evidence>
<keyword evidence="4 6" id="KW-1133">Transmembrane helix</keyword>
<feature type="transmembrane region" description="Helical" evidence="6">
    <location>
        <begin position="252"/>
        <end position="269"/>
    </location>
</feature>
<dbReference type="Pfam" id="PF01098">
    <property type="entry name" value="FTSW_RODA_SPOVE"/>
    <property type="match status" value="1"/>
</dbReference>